<protein>
    <submittedName>
        <fullName evidence="1">Uncharacterized protein</fullName>
    </submittedName>
</protein>
<name>A0A0X3PJQ3_SCHSO</name>
<organism evidence="1">
    <name type="scientific">Schistocephalus solidus</name>
    <name type="common">Tapeworm</name>
    <dbReference type="NCBI Taxonomy" id="70667"/>
    <lineage>
        <taxon>Eukaryota</taxon>
        <taxon>Metazoa</taxon>
        <taxon>Spiralia</taxon>
        <taxon>Lophotrochozoa</taxon>
        <taxon>Platyhelminthes</taxon>
        <taxon>Cestoda</taxon>
        <taxon>Eucestoda</taxon>
        <taxon>Diphyllobothriidea</taxon>
        <taxon>Diphyllobothriidae</taxon>
        <taxon>Schistocephalus</taxon>
    </lineage>
</organism>
<proteinExistence type="predicted"/>
<evidence type="ECO:0000313" key="1">
    <source>
        <dbReference type="EMBL" id="JAP52073.1"/>
    </source>
</evidence>
<sequence length="197" mass="21794">SPFRSLCIAVYFQGGVEFLHSVVRERSAGQSASDVCTVDHWCTTFRTPENVHPSSVALEYSELNHNLSSSHGKSRHPLHVQTTSASVELLHMVSQYPLPLVPQQGPSEDLGKTRNSLPPECRSFQSTLMELKPGAKNTTHLFHGFLRQKSNLVVAWSWASNTAKFGPRKKLKASIPICLFKISHAIDNSSIYLPGVT</sequence>
<dbReference type="EMBL" id="GEEE01011152">
    <property type="protein sequence ID" value="JAP52073.1"/>
    <property type="molecule type" value="Transcribed_RNA"/>
</dbReference>
<feature type="non-terminal residue" evidence="1">
    <location>
        <position position="1"/>
    </location>
</feature>
<reference evidence="1" key="1">
    <citation type="submission" date="2016-01" db="EMBL/GenBank/DDBJ databases">
        <title>Reference transcriptome for the parasite Schistocephalus solidus: insights into the molecular evolution of parasitism.</title>
        <authorList>
            <person name="Hebert F.O."/>
            <person name="Grambauer S."/>
            <person name="Barber I."/>
            <person name="Landry C.R."/>
            <person name="Aubin-Horth N."/>
        </authorList>
    </citation>
    <scope>NUCLEOTIDE SEQUENCE</scope>
</reference>
<gene>
    <name evidence="1" type="ORF">TR128130</name>
</gene>
<accession>A0A0X3PJQ3</accession>
<dbReference type="AlphaFoldDB" id="A0A0X3PJQ3"/>